<sequence>MNLLKFVILSVATAAPLAAQQSSDGFSKRVELMAHQRLERLRMMPETELAPFTTDGCSGGMSATWDMVARLFPEFAEMHMETPPWESCCIVHDRAYHLGGEISVPEASFDARLKADEDLRSCVKSTSETRRDQLKSQYGISDVRIDQAYDLIAASMFDAVRVGGGPCSGLTWRWGYGWPQCGIFADW</sequence>
<dbReference type="OrthoDB" id="7855474at2"/>
<keyword evidence="2" id="KW-1185">Reference proteome</keyword>
<name>A0A1M6PR66_9RHOB</name>
<evidence type="ECO:0000313" key="1">
    <source>
        <dbReference type="EMBL" id="SHK10427.1"/>
    </source>
</evidence>
<reference evidence="2" key="1">
    <citation type="submission" date="2016-11" db="EMBL/GenBank/DDBJ databases">
        <authorList>
            <person name="Varghese N."/>
            <person name="Submissions S."/>
        </authorList>
    </citation>
    <scope>NUCLEOTIDE SEQUENCE [LARGE SCALE GENOMIC DNA]</scope>
    <source>
        <strain evidence="2">DSM 100564</strain>
    </source>
</reference>
<protein>
    <recommendedName>
        <fullName evidence="3">Phospholipase A2</fullName>
    </recommendedName>
</protein>
<proteinExistence type="predicted"/>
<dbReference type="Proteomes" id="UP000183982">
    <property type="component" value="Unassembled WGS sequence"/>
</dbReference>
<dbReference type="RefSeq" id="WP_073254761.1">
    <property type="nucleotide sequence ID" value="NZ_FQZQ01000019.1"/>
</dbReference>
<dbReference type="EMBL" id="FQZQ01000019">
    <property type="protein sequence ID" value="SHK10427.1"/>
    <property type="molecule type" value="Genomic_DNA"/>
</dbReference>
<dbReference type="AlphaFoldDB" id="A0A1M6PR66"/>
<evidence type="ECO:0008006" key="3">
    <source>
        <dbReference type="Google" id="ProtNLM"/>
    </source>
</evidence>
<accession>A0A1M6PR66</accession>
<organism evidence="1 2">
    <name type="scientific">Shimia gijangensis</name>
    <dbReference type="NCBI Taxonomy" id="1470563"/>
    <lineage>
        <taxon>Bacteria</taxon>
        <taxon>Pseudomonadati</taxon>
        <taxon>Pseudomonadota</taxon>
        <taxon>Alphaproteobacteria</taxon>
        <taxon>Rhodobacterales</taxon>
        <taxon>Roseobacteraceae</taxon>
    </lineage>
</organism>
<gene>
    <name evidence="1" type="ORF">SAMN05444000_11919</name>
</gene>
<evidence type="ECO:0000313" key="2">
    <source>
        <dbReference type="Proteomes" id="UP000183982"/>
    </source>
</evidence>
<dbReference type="STRING" id="1470563.SAMN05444000_11919"/>